<organism evidence="2">
    <name type="scientific">Octopus bimaculoides</name>
    <name type="common">California two-spotted octopus</name>
    <dbReference type="NCBI Taxonomy" id="37653"/>
    <lineage>
        <taxon>Eukaryota</taxon>
        <taxon>Metazoa</taxon>
        <taxon>Spiralia</taxon>
        <taxon>Lophotrochozoa</taxon>
        <taxon>Mollusca</taxon>
        <taxon>Cephalopoda</taxon>
        <taxon>Coleoidea</taxon>
        <taxon>Octopodiformes</taxon>
        <taxon>Octopoda</taxon>
        <taxon>Incirrata</taxon>
        <taxon>Octopodidae</taxon>
        <taxon>Octopus</taxon>
    </lineage>
</organism>
<dbReference type="EMBL" id="KQ417173">
    <property type="protein sequence ID" value="KOF93440.1"/>
    <property type="molecule type" value="Genomic_DNA"/>
</dbReference>
<feature type="region of interest" description="Disordered" evidence="1">
    <location>
        <begin position="70"/>
        <end position="94"/>
    </location>
</feature>
<proteinExistence type="predicted"/>
<dbReference type="AlphaFoldDB" id="A0A0L8HXB4"/>
<evidence type="ECO:0000313" key="2">
    <source>
        <dbReference type="EMBL" id="KOF93440.1"/>
    </source>
</evidence>
<sequence length="94" mass="11747">MNISWRQNGKRKKQVEKCKLEKERKKFLIDRNLKASTAVVVVRGILLKVNRGKMRRVYRYVYVKCIEREREREREREIERERERERQKKKKRDG</sequence>
<evidence type="ECO:0000256" key="1">
    <source>
        <dbReference type="SAM" id="MobiDB-lite"/>
    </source>
</evidence>
<accession>A0A0L8HXB4</accession>
<protein>
    <submittedName>
        <fullName evidence="2">Uncharacterized protein</fullName>
    </submittedName>
</protein>
<gene>
    <name evidence="2" type="ORF">OCBIM_22004511mg</name>
</gene>
<name>A0A0L8HXB4_OCTBM</name>
<reference evidence="2" key="1">
    <citation type="submission" date="2015-07" db="EMBL/GenBank/DDBJ databases">
        <title>MeaNS - Measles Nucleotide Surveillance Program.</title>
        <authorList>
            <person name="Tran T."/>
            <person name="Druce J."/>
        </authorList>
    </citation>
    <scope>NUCLEOTIDE SEQUENCE</scope>
    <source>
        <strain evidence="2">UCB-OBI-ISO-001</strain>
        <tissue evidence="2">Gonad</tissue>
    </source>
</reference>